<reference evidence="4" key="1">
    <citation type="submission" date="2025-08" db="UniProtKB">
        <authorList>
            <consortium name="Ensembl"/>
        </authorList>
    </citation>
    <scope>IDENTIFICATION</scope>
</reference>
<dbReference type="InterPro" id="IPR044156">
    <property type="entry name" value="Galectin-like"/>
</dbReference>
<dbReference type="Ensembl" id="ENSMALT00000006069.1">
    <property type="protein sequence ID" value="ENSMALP00000005937.1"/>
    <property type="gene ID" value="ENSMALG00000004260.1"/>
</dbReference>
<dbReference type="SMART" id="SM00908">
    <property type="entry name" value="Gal-bind_lectin"/>
    <property type="match status" value="1"/>
</dbReference>
<dbReference type="Pfam" id="PF00337">
    <property type="entry name" value="Gal-bind_lectin"/>
    <property type="match status" value="1"/>
</dbReference>
<evidence type="ECO:0000313" key="5">
    <source>
        <dbReference type="Proteomes" id="UP000261600"/>
    </source>
</evidence>
<evidence type="ECO:0000256" key="2">
    <source>
        <dbReference type="RuleBase" id="RU102079"/>
    </source>
</evidence>
<dbReference type="PANTHER" id="PTHR11346:SF112">
    <property type="entry name" value="GALECTIN"/>
    <property type="match status" value="1"/>
</dbReference>
<evidence type="ECO:0000313" key="4">
    <source>
        <dbReference type="Ensembl" id="ENSMALP00000005937.1"/>
    </source>
</evidence>
<dbReference type="PROSITE" id="PS51304">
    <property type="entry name" value="GALECTIN"/>
    <property type="match status" value="1"/>
</dbReference>
<keyword evidence="5" id="KW-1185">Reference proteome</keyword>
<dbReference type="InterPro" id="IPR013320">
    <property type="entry name" value="ConA-like_dom_sf"/>
</dbReference>
<dbReference type="InterPro" id="IPR001079">
    <property type="entry name" value="Galectin_CRD"/>
</dbReference>
<dbReference type="CDD" id="cd00070">
    <property type="entry name" value="GLECT"/>
    <property type="match status" value="1"/>
</dbReference>
<evidence type="ECO:0000256" key="1">
    <source>
        <dbReference type="ARBA" id="ARBA00022734"/>
    </source>
</evidence>
<dbReference type="STRING" id="43700.ENSMALP00000005937"/>
<dbReference type="FunFam" id="2.60.120.200:FF:000021">
    <property type="entry name" value="Galectin"/>
    <property type="match status" value="1"/>
</dbReference>
<evidence type="ECO:0000259" key="3">
    <source>
        <dbReference type="PROSITE" id="PS51304"/>
    </source>
</evidence>
<feature type="domain" description="Galectin" evidence="3">
    <location>
        <begin position="1"/>
        <end position="131"/>
    </location>
</feature>
<dbReference type="AlphaFoldDB" id="A0A3Q3IM89"/>
<organism evidence="4 5">
    <name type="scientific">Monopterus albus</name>
    <name type="common">Swamp eel</name>
    <dbReference type="NCBI Taxonomy" id="43700"/>
    <lineage>
        <taxon>Eukaryota</taxon>
        <taxon>Metazoa</taxon>
        <taxon>Chordata</taxon>
        <taxon>Craniata</taxon>
        <taxon>Vertebrata</taxon>
        <taxon>Euteleostomi</taxon>
        <taxon>Actinopterygii</taxon>
        <taxon>Neopterygii</taxon>
        <taxon>Teleostei</taxon>
        <taxon>Neoteleostei</taxon>
        <taxon>Acanthomorphata</taxon>
        <taxon>Anabantaria</taxon>
        <taxon>Synbranchiformes</taxon>
        <taxon>Synbranchidae</taxon>
        <taxon>Monopterus</taxon>
    </lineage>
</organism>
<dbReference type="GO" id="GO:0043236">
    <property type="term" value="F:laminin binding"/>
    <property type="evidence" value="ECO:0007669"/>
    <property type="project" value="TreeGrafter"/>
</dbReference>
<dbReference type="SMART" id="SM00276">
    <property type="entry name" value="GLECT"/>
    <property type="match status" value="1"/>
</dbReference>
<dbReference type="GO" id="GO:0005615">
    <property type="term" value="C:extracellular space"/>
    <property type="evidence" value="ECO:0007669"/>
    <property type="project" value="TreeGrafter"/>
</dbReference>
<reference evidence="4" key="2">
    <citation type="submission" date="2025-09" db="UniProtKB">
        <authorList>
            <consortium name="Ensembl"/>
        </authorList>
    </citation>
    <scope>IDENTIFICATION</scope>
</reference>
<proteinExistence type="predicted"/>
<sequence>MTVKNMSFKVGQTMTIVGVPNRDAASFSVNIAPDEQEVALHFNPRFGAHGDNNTVVCNSYERGRWGQEQRVGRFPFHRGEECKIIIGFTSTEFLVTLADDSQIHFPNRLGLKKYSVITFKGDVRIRSFKIK</sequence>
<dbReference type="Gene3D" id="2.60.120.200">
    <property type="match status" value="1"/>
</dbReference>
<accession>A0A3Q3IM89</accession>
<protein>
    <recommendedName>
        <fullName evidence="2">Galectin</fullName>
    </recommendedName>
</protein>
<dbReference type="GO" id="GO:0016936">
    <property type="term" value="F:galactoside binding"/>
    <property type="evidence" value="ECO:0007669"/>
    <property type="project" value="TreeGrafter"/>
</dbReference>
<dbReference type="PANTHER" id="PTHR11346">
    <property type="entry name" value="GALECTIN"/>
    <property type="match status" value="1"/>
</dbReference>
<name>A0A3Q3IM89_MONAL</name>
<dbReference type="GO" id="GO:0030246">
    <property type="term" value="F:carbohydrate binding"/>
    <property type="evidence" value="ECO:0007669"/>
    <property type="project" value="UniProtKB-UniRule"/>
</dbReference>
<dbReference type="SUPFAM" id="SSF49899">
    <property type="entry name" value="Concanavalin A-like lectins/glucanases"/>
    <property type="match status" value="1"/>
</dbReference>
<keyword evidence="1 2" id="KW-0430">Lectin</keyword>
<dbReference type="Proteomes" id="UP000261600">
    <property type="component" value="Unplaced"/>
</dbReference>